<name>A0A1B9FUE2_9TREE</name>
<reference evidence="2" key="4">
    <citation type="submission" date="2024-02" db="EMBL/GenBank/DDBJ databases">
        <title>Comparative genomics of Cryptococcus and Kwoniella reveals pathogenesis evolution and contrasting modes of karyotype evolution via chromosome fusion or intercentromeric recombination.</title>
        <authorList>
            <person name="Coelho M.A."/>
            <person name="David-Palma M."/>
            <person name="Shea T."/>
            <person name="Bowers K."/>
            <person name="McGinley-Smith S."/>
            <person name="Mohammad A.W."/>
            <person name="Gnirke A."/>
            <person name="Yurkov A.M."/>
            <person name="Nowrousian M."/>
            <person name="Sun S."/>
            <person name="Cuomo C.A."/>
            <person name="Heitman J."/>
        </authorList>
    </citation>
    <scope>NUCLEOTIDE SEQUENCE</scope>
    <source>
        <strain evidence="2">CBS 10118</strain>
    </source>
</reference>
<evidence type="ECO:0000313" key="3">
    <source>
        <dbReference type="Proteomes" id="UP000092730"/>
    </source>
</evidence>
<organism evidence="1">
    <name type="scientific">Kwoniella bestiolae CBS 10118</name>
    <dbReference type="NCBI Taxonomy" id="1296100"/>
    <lineage>
        <taxon>Eukaryota</taxon>
        <taxon>Fungi</taxon>
        <taxon>Dikarya</taxon>
        <taxon>Basidiomycota</taxon>
        <taxon>Agaricomycotina</taxon>
        <taxon>Tremellomycetes</taxon>
        <taxon>Tremellales</taxon>
        <taxon>Cryptococcaceae</taxon>
        <taxon>Kwoniella</taxon>
    </lineage>
</organism>
<protein>
    <submittedName>
        <fullName evidence="1">Uncharacterized protein</fullName>
    </submittedName>
</protein>
<proteinExistence type="predicted"/>
<reference evidence="2" key="2">
    <citation type="submission" date="2013-07" db="EMBL/GenBank/DDBJ databases">
        <authorList>
            <consortium name="The Broad Institute Genome Sequencing Platform"/>
            <person name="Cuomo C."/>
            <person name="Litvintseva A."/>
            <person name="Chen Y."/>
            <person name="Heitman J."/>
            <person name="Sun S."/>
            <person name="Springer D."/>
            <person name="Dromer F."/>
            <person name="Young S.K."/>
            <person name="Zeng Q."/>
            <person name="Gargeya S."/>
            <person name="Fitzgerald M."/>
            <person name="Abouelleil A."/>
            <person name="Alvarado L."/>
            <person name="Berlin A.M."/>
            <person name="Chapman S.B."/>
            <person name="Dewar J."/>
            <person name="Goldberg J."/>
            <person name="Griggs A."/>
            <person name="Gujja S."/>
            <person name="Hansen M."/>
            <person name="Howarth C."/>
            <person name="Imamovic A."/>
            <person name="Larimer J."/>
            <person name="McCowan C."/>
            <person name="Murphy C."/>
            <person name="Pearson M."/>
            <person name="Priest M."/>
            <person name="Roberts A."/>
            <person name="Saif S."/>
            <person name="Shea T."/>
            <person name="Sykes S."/>
            <person name="Wortman J."/>
            <person name="Nusbaum C."/>
            <person name="Birren B."/>
        </authorList>
    </citation>
    <scope>NUCLEOTIDE SEQUENCE</scope>
    <source>
        <strain evidence="2">CBS 10118</strain>
    </source>
</reference>
<reference evidence="1" key="1">
    <citation type="submission" date="2013-07" db="EMBL/GenBank/DDBJ databases">
        <title>The Genome Sequence of Cryptococcus bestiolae CBS10118.</title>
        <authorList>
            <consortium name="The Broad Institute Genome Sequencing Platform"/>
            <person name="Cuomo C."/>
            <person name="Litvintseva A."/>
            <person name="Chen Y."/>
            <person name="Heitman J."/>
            <person name="Sun S."/>
            <person name="Springer D."/>
            <person name="Dromer F."/>
            <person name="Young S.K."/>
            <person name="Zeng Q."/>
            <person name="Gargeya S."/>
            <person name="Fitzgerald M."/>
            <person name="Abouelleil A."/>
            <person name="Alvarado L."/>
            <person name="Berlin A.M."/>
            <person name="Chapman S.B."/>
            <person name="Dewar J."/>
            <person name="Goldberg J."/>
            <person name="Griggs A."/>
            <person name="Gujja S."/>
            <person name="Hansen M."/>
            <person name="Howarth C."/>
            <person name="Imamovic A."/>
            <person name="Larimer J."/>
            <person name="McCowan C."/>
            <person name="Murphy C."/>
            <person name="Pearson M."/>
            <person name="Priest M."/>
            <person name="Roberts A."/>
            <person name="Saif S."/>
            <person name="Shea T."/>
            <person name="Sykes S."/>
            <person name="Wortman J."/>
            <person name="Nusbaum C."/>
            <person name="Birren B."/>
        </authorList>
    </citation>
    <scope>NUCLEOTIDE SEQUENCE [LARGE SCALE GENOMIC DNA]</scope>
    <source>
        <strain evidence="1">CBS 10118</strain>
    </source>
</reference>
<evidence type="ECO:0000313" key="1">
    <source>
        <dbReference type="EMBL" id="OCF22376.1"/>
    </source>
</evidence>
<dbReference type="AlphaFoldDB" id="A0A1B9FUE2"/>
<dbReference type="Proteomes" id="UP000092730">
    <property type="component" value="Chromosome 8"/>
</dbReference>
<dbReference type="KEGG" id="kbi:30212422"/>
<accession>A0A1B9FUE2</accession>
<reference evidence="1" key="3">
    <citation type="submission" date="2014-01" db="EMBL/GenBank/DDBJ databases">
        <title>Evolution of pathogenesis and genome organization in the Tremellales.</title>
        <authorList>
            <person name="Cuomo C."/>
            <person name="Litvintseva A."/>
            <person name="Heitman J."/>
            <person name="Chen Y."/>
            <person name="Sun S."/>
            <person name="Springer D."/>
            <person name="Dromer F."/>
            <person name="Young S."/>
            <person name="Zeng Q."/>
            <person name="Chapman S."/>
            <person name="Gujja S."/>
            <person name="Saif S."/>
            <person name="Birren B."/>
        </authorList>
    </citation>
    <scope>NUCLEOTIDE SEQUENCE</scope>
    <source>
        <strain evidence="1">CBS 10118</strain>
    </source>
</reference>
<dbReference type="EMBL" id="CP144548">
    <property type="protein sequence ID" value="WVW86831.1"/>
    <property type="molecule type" value="Genomic_DNA"/>
</dbReference>
<gene>
    <name evidence="1" type="ORF">I302_08023</name>
    <name evidence="2" type="ORF">I302_108886</name>
</gene>
<dbReference type="OrthoDB" id="10460896at2759"/>
<dbReference type="GeneID" id="30212422"/>
<dbReference type="RefSeq" id="XP_019043446.1">
    <property type="nucleotide sequence ID" value="XM_019194610.1"/>
</dbReference>
<dbReference type="EMBL" id="KI894025">
    <property type="protein sequence ID" value="OCF22376.1"/>
    <property type="molecule type" value="Genomic_DNA"/>
</dbReference>
<evidence type="ECO:0000313" key="2">
    <source>
        <dbReference type="EMBL" id="WVW86831.1"/>
    </source>
</evidence>
<sequence length="162" mass="18151">MAQQQPNQAPAQQINDIPPDVLQECLRSLDKINKDLLRMIDGFKAVESARSIAILAELGIPLPPNPRNGRDYPENMPEEHQKLEFFPDIQALPDDHLTAWLDFYGKEYTANMDRSQREVKLYIALGEMEDKYKLPTILGPGGVVQLEEGSEGNHAVGNDQGV</sequence>
<dbReference type="VEuPathDB" id="FungiDB:I302_08023"/>
<keyword evidence="3" id="KW-1185">Reference proteome</keyword>